<reference evidence="2" key="1">
    <citation type="submission" date="2020-10" db="EMBL/GenBank/DDBJ databases">
        <authorList>
            <person name="Gilroy R."/>
        </authorList>
    </citation>
    <scope>NUCLEOTIDE SEQUENCE</scope>
    <source>
        <strain evidence="2">CHK195-15760</strain>
    </source>
</reference>
<accession>A0A9D1M1I7</accession>
<protein>
    <recommendedName>
        <fullName evidence="4">Lipoprotein</fullName>
    </recommendedName>
</protein>
<dbReference type="Proteomes" id="UP000824093">
    <property type="component" value="Unassembled WGS sequence"/>
</dbReference>
<organism evidence="2 3">
    <name type="scientific">Candidatus Merdicola faecigallinarum</name>
    <dbReference type="NCBI Taxonomy" id="2840862"/>
    <lineage>
        <taxon>Bacteria</taxon>
        <taxon>Bacillati</taxon>
        <taxon>Bacillota</taxon>
        <taxon>Clostridia</taxon>
        <taxon>Candidatus Merdicola</taxon>
    </lineage>
</organism>
<feature type="compositionally biased region" description="Low complexity" evidence="1">
    <location>
        <begin position="91"/>
        <end position="103"/>
    </location>
</feature>
<evidence type="ECO:0000313" key="3">
    <source>
        <dbReference type="Proteomes" id="UP000824093"/>
    </source>
</evidence>
<reference evidence="2" key="2">
    <citation type="journal article" date="2021" name="PeerJ">
        <title>Extensive microbial diversity within the chicken gut microbiome revealed by metagenomics and culture.</title>
        <authorList>
            <person name="Gilroy R."/>
            <person name="Ravi A."/>
            <person name="Getino M."/>
            <person name="Pursley I."/>
            <person name="Horton D.L."/>
            <person name="Alikhan N.F."/>
            <person name="Baker D."/>
            <person name="Gharbi K."/>
            <person name="Hall N."/>
            <person name="Watson M."/>
            <person name="Adriaenssens E.M."/>
            <person name="Foster-Nyarko E."/>
            <person name="Jarju S."/>
            <person name="Secka A."/>
            <person name="Antonio M."/>
            <person name="Oren A."/>
            <person name="Chaudhuri R.R."/>
            <person name="La Ragione R."/>
            <person name="Hildebrand F."/>
            <person name="Pallen M.J."/>
        </authorList>
    </citation>
    <scope>NUCLEOTIDE SEQUENCE</scope>
    <source>
        <strain evidence="2">CHK195-15760</strain>
    </source>
</reference>
<proteinExistence type="predicted"/>
<evidence type="ECO:0008006" key="4">
    <source>
        <dbReference type="Google" id="ProtNLM"/>
    </source>
</evidence>
<dbReference type="AlphaFoldDB" id="A0A9D1M1I7"/>
<dbReference type="EMBL" id="DVNH01000044">
    <property type="protein sequence ID" value="HIU52120.1"/>
    <property type="molecule type" value="Genomic_DNA"/>
</dbReference>
<comment type="caution">
    <text evidence="2">The sequence shown here is derived from an EMBL/GenBank/DDBJ whole genome shotgun (WGS) entry which is preliminary data.</text>
</comment>
<evidence type="ECO:0000313" key="2">
    <source>
        <dbReference type="EMBL" id="HIU52120.1"/>
    </source>
</evidence>
<sequence>MQQKSIQILKFFFFLLLAFMLLTGCSQKTEEELLAEKIEEEIEFLDSYLISSLNQMNHISLQNYQIKSQEITDSAKQKKTSSESSGGGEGQSSENETNKNNTTIHYSAQPGDVLVNDQNTNWESTKIEIERLYSSWSSIMMDLYQTNIDKNEISNFNQDLDQLIAYAKSEDKNNTLTYLAKLYQYLPKYVEGTIQNTIKTDLLKTKAEVMNAYAKIEQDNWDGIKNDLTKAEEKFMPIVNNITNENHYNVNKAYVLLKEFQSSVSKMDKDLLYIKYKNLIQELNLIEA</sequence>
<dbReference type="PROSITE" id="PS51257">
    <property type="entry name" value="PROKAR_LIPOPROTEIN"/>
    <property type="match status" value="1"/>
</dbReference>
<evidence type="ECO:0000256" key="1">
    <source>
        <dbReference type="SAM" id="MobiDB-lite"/>
    </source>
</evidence>
<gene>
    <name evidence="2" type="ORF">IAB70_05860</name>
</gene>
<name>A0A9D1M1I7_9FIRM</name>
<feature type="region of interest" description="Disordered" evidence="1">
    <location>
        <begin position="72"/>
        <end position="110"/>
    </location>
</feature>